<keyword evidence="3" id="KW-1185">Reference proteome</keyword>
<evidence type="ECO:0000313" key="2">
    <source>
        <dbReference type="EMBL" id="MCH6170533.1"/>
    </source>
</evidence>
<keyword evidence="1" id="KW-1133">Transmembrane helix</keyword>
<keyword evidence="1" id="KW-0472">Membrane</keyword>
<evidence type="ECO:0008006" key="4">
    <source>
        <dbReference type="Google" id="ProtNLM"/>
    </source>
</evidence>
<comment type="caution">
    <text evidence="2">The sequence shown here is derived from an EMBL/GenBank/DDBJ whole genome shotgun (WGS) entry which is preliminary data.</text>
</comment>
<accession>A0ABS9TQ53</accession>
<keyword evidence="1" id="KW-0812">Transmembrane</keyword>
<organism evidence="2 3">
    <name type="scientific">Pseudonocardia alaniniphila</name>
    <dbReference type="NCBI Taxonomy" id="75291"/>
    <lineage>
        <taxon>Bacteria</taxon>
        <taxon>Bacillati</taxon>
        <taxon>Actinomycetota</taxon>
        <taxon>Actinomycetes</taxon>
        <taxon>Pseudonocardiales</taxon>
        <taxon>Pseudonocardiaceae</taxon>
        <taxon>Pseudonocardia</taxon>
    </lineage>
</organism>
<reference evidence="2 3" key="1">
    <citation type="submission" date="2022-03" db="EMBL/GenBank/DDBJ databases">
        <title>Pseudonocardia alaer sp. nov., a novel actinomycete isolated from reed forest soil.</title>
        <authorList>
            <person name="Wang L."/>
        </authorList>
    </citation>
    <scope>NUCLEOTIDE SEQUENCE [LARGE SCALE GENOMIC DNA]</scope>
    <source>
        <strain evidence="2 3">Y-16303</strain>
    </source>
</reference>
<sequence>MSEPEGNTVNHAATEAAPSAASQLFDLRSIIALLFGVYGIILLVMGLFFESPGELEKAGGIDINLWSGIVMIVIAVLFALWAYLRPLVPPGERH</sequence>
<dbReference type="EMBL" id="JAKXMK010000033">
    <property type="protein sequence ID" value="MCH6170533.1"/>
    <property type="molecule type" value="Genomic_DNA"/>
</dbReference>
<protein>
    <recommendedName>
        <fullName evidence="4">DUF485 domain-containing protein</fullName>
    </recommendedName>
</protein>
<dbReference type="Proteomes" id="UP001299970">
    <property type="component" value="Unassembled WGS sequence"/>
</dbReference>
<feature type="transmembrane region" description="Helical" evidence="1">
    <location>
        <begin position="30"/>
        <end position="49"/>
    </location>
</feature>
<gene>
    <name evidence="2" type="ORF">MMF94_32930</name>
</gene>
<evidence type="ECO:0000256" key="1">
    <source>
        <dbReference type="SAM" id="Phobius"/>
    </source>
</evidence>
<feature type="transmembrane region" description="Helical" evidence="1">
    <location>
        <begin position="61"/>
        <end position="84"/>
    </location>
</feature>
<dbReference type="RefSeq" id="WP_241041340.1">
    <property type="nucleotide sequence ID" value="NZ_BAAAJF010000050.1"/>
</dbReference>
<evidence type="ECO:0000313" key="3">
    <source>
        <dbReference type="Proteomes" id="UP001299970"/>
    </source>
</evidence>
<name>A0ABS9TQ53_9PSEU</name>
<proteinExistence type="predicted"/>